<dbReference type="Pfam" id="PF04892">
    <property type="entry name" value="VanZ"/>
    <property type="match status" value="1"/>
</dbReference>
<evidence type="ECO:0000256" key="1">
    <source>
        <dbReference type="SAM" id="Phobius"/>
    </source>
</evidence>
<dbReference type="InterPro" id="IPR006976">
    <property type="entry name" value="VanZ-like"/>
</dbReference>
<feature type="domain" description="VanZ-like" evidence="2">
    <location>
        <begin position="101"/>
        <end position="172"/>
    </location>
</feature>
<keyword evidence="1" id="KW-0472">Membrane</keyword>
<comment type="caution">
    <text evidence="3">The sequence shown here is derived from an EMBL/GenBank/DDBJ whole genome shotgun (WGS) entry which is preliminary data.</text>
</comment>
<reference evidence="4" key="1">
    <citation type="journal article" date="2019" name="Int. J. Syst. Evol. Microbiol.">
        <title>The Global Catalogue of Microorganisms (GCM) 10K type strain sequencing project: providing services to taxonomists for standard genome sequencing and annotation.</title>
        <authorList>
            <consortium name="The Broad Institute Genomics Platform"/>
            <consortium name="The Broad Institute Genome Sequencing Center for Infectious Disease"/>
            <person name="Wu L."/>
            <person name="Ma J."/>
        </authorList>
    </citation>
    <scope>NUCLEOTIDE SEQUENCE [LARGE SCALE GENOMIC DNA]</scope>
    <source>
        <strain evidence="4">CGMCC 1.15809</strain>
    </source>
</reference>
<evidence type="ECO:0000313" key="4">
    <source>
        <dbReference type="Proteomes" id="UP001596241"/>
    </source>
</evidence>
<keyword evidence="4" id="KW-1185">Reference proteome</keyword>
<dbReference type="EMBL" id="JBHSPW010000010">
    <property type="protein sequence ID" value="MFC5895282.1"/>
    <property type="molecule type" value="Genomic_DNA"/>
</dbReference>
<organism evidence="3 4">
    <name type="scientific">Streptomyces ramulosus</name>
    <dbReference type="NCBI Taxonomy" id="47762"/>
    <lineage>
        <taxon>Bacteria</taxon>
        <taxon>Bacillati</taxon>
        <taxon>Actinomycetota</taxon>
        <taxon>Actinomycetes</taxon>
        <taxon>Kitasatosporales</taxon>
        <taxon>Streptomycetaceae</taxon>
        <taxon>Streptomyces</taxon>
    </lineage>
</organism>
<feature type="transmembrane region" description="Helical" evidence="1">
    <location>
        <begin position="101"/>
        <end position="118"/>
    </location>
</feature>
<accession>A0ABW1FLF7</accession>
<feature type="transmembrane region" description="Helical" evidence="1">
    <location>
        <begin position="156"/>
        <end position="176"/>
    </location>
</feature>
<dbReference type="RefSeq" id="WP_345090707.1">
    <property type="nucleotide sequence ID" value="NZ_BAAAWG010000018.1"/>
</dbReference>
<name>A0ABW1FLF7_9ACTN</name>
<dbReference type="Proteomes" id="UP001596241">
    <property type="component" value="Unassembled WGS sequence"/>
</dbReference>
<keyword evidence="1" id="KW-1133">Transmembrane helix</keyword>
<evidence type="ECO:0000313" key="3">
    <source>
        <dbReference type="EMBL" id="MFC5895282.1"/>
    </source>
</evidence>
<protein>
    <submittedName>
        <fullName evidence="3">VanZ family protein</fullName>
    </submittedName>
</protein>
<evidence type="ECO:0000259" key="2">
    <source>
        <dbReference type="Pfam" id="PF04892"/>
    </source>
</evidence>
<feature type="transmembrane region" description="Helical" evidence="1">
    <location>
        <begin position="42"/>
        <end position="63"/>
    </location>
</feature>
<gene>
    <name evidence="3" type="ORF">ACFP3M_21015</name>
</gene>
<feature type="transmembrane region" description="Helical" evidence="1">
    <location>
        <begin position="6"/>
        <end position="30"/>
    </location>
</feature>
<feature type="transmembrane region" description="Helical" evidence="1">
    <location>
        <begin position="125"/>
        <end position="144"/>
    </location>
</feature>
<sequence>MWQLIWGITPAAVTLVLLGAPALATGLALWEGRDAADPWPRRTAGALLTGWLALLLVVALAPVQPIGSGDATVWWLPGAELFDPGAPLLPDEASVLVREELAGVALYLPVPLLLRFAAVRRSAAGVFWPAVGLCVAVEAAQAVMRAGRIAEVNDVLCGAAGAGLGLGIAALARWAAAVMRRSSPRRRAVRAAP</sequence>
<proteinExistence type="predicted"/>
<keyword evidence="1" id="KW-0812">Transmembrane</keyword>